<feature type="non-terminal residue" evidence="1">
    <location>
        <position position="1"/>
    </location>
</feature>
<accession>A0A8J2PGI2</accession>
<gene>
    <name evidence="1" type="ORF">AFUS01_LOCUS32693</name>
</gene>
<comment type="caution">
    <text evidence="1">The sequence shown here is derived from an EMBL/GenBank/DDBJ whole genome shotgun (WGS) entry which is preliminary data.</text>
</comment>
<proteinExistence type="predicted"/>
<reference evidence="1" key="1">
    <citation type="submission" date="2021-06" db="EMBL/GenBank/DDBJ databases">
        <authorList>
            <person name="Hodson N. C."/>
            <person name="Mongue J. A."/>
            <person name="Jaron S. K."/>
        </authorList>
    </citation>
    <scope>NUCLEOTIDE SEQUENCE</scope>
</reference>
<feature type="non-terminal residue" evidence="1">
    <location>
        <position position="85"/>
    </location>
</feature>
<evidence type="ECO:0000313" key="1">
    <source>
        <dbReference type="EMBL" id="CAG7822418.1"/>
    </source>
</evidence>
<evidence type="ECO:0000313" key="2">
    <source>
        <dbReference type="Proteomes" id="UP000708208"/>
    </source>
</evidence>
<name>A0A8J2PGI2_9HEXA</name>
<dbReference type="AlphaFoldDB" id="A0A8J2PGI2"/>
<sequence length="85" mass="8672">VSHSSGPKGPEGVKQSFFQENNMVLAPSPLDMDGQMSIGVPTATAPTIPPHVGMSLRSSPTPPSAAIVIAMHSIEVIEGGGHGRS</sequence>
<dbReference type="Proteomes" id="UP000708208">
    <property type="component" value="Unassembled WGS sequence"/>
</dbReference>
<keyword evidence="2" id="KW-1185">Reference proteome</keyword>
<organism evidence="1 2">
    <name type="scientific">Allacma fusca</name>
    <dbReference type="NCBI Taxonomy" id="39272"/>
    <lineage>
        <taxon>Eukaryota</taxon>
        <taxon>Metazoa</taxon>
        <taxon>Ecdysozoa</taxon>
        <taxon>Arthropoda</taxon>
        <taxon>Hexapoda</taxon>
        <taxon>Collembola</taxon>
        <taxon>Symphypleona</taxon>
        <taxon>Sminthuridae</taxon>
        <taxon>Allacma</taxon>
    </lineage>
</organism>
<dbReference type="EMBL" id="CAJVCH010526294">
    <property type="protein sequence ID" value="CAG7822418.1"/>
    <property type="molecule type" value="Genomic_DNA"/>
</dbReference>
<protein>
    <submittedName>
        <fullName evidence="1">Uncharacterized protein</fullName>
    </submittedName>
</protein>